<evidence type="ECO:0000256" key="1">
    <source>
        <dbReference type="SAM" id="MobiDB-lite"/>
    </source>
</evidence>
<name>A0A967B7J1_9MICO</name>
<evidence type="ECO:0000313" key="2">
    <source>
        <dbReference type="EMBL" id="NHN56186.1"/>
    </source>
</evidence>
<dbReference type="RefSeq" id="WP_166196715.1">
    <property type="nucleotide sequence ID" value="NZ_JAAOIV010000007.1"/>
</dbReference>
<feature type="region of interest" description="Disordered" evidence="1">
    <location>
        <begin position="1"/>
        <end position="25"/>
    </location>
</feature>
<proteinExistence type="predicted"/>
<reference evidence="2" key="1">
    <citation type="submission" date="2020-03" db="EMBL/GenBank/DDBJ databases">
        <title>Draft sequencing of Calidifontibacter sp. DB0510.</title>
        <authorList>
            <person name="Kim D.-U."/>
        </authorList>
    </citation>
    <scope>NUCLEOTIDE SEQUENCE</scope>
    <source>
        <strain evidence="2">DB0510</strain>
    </source>
</reference>
<dbReference type="AlphaFoldDB" id="A0A967B7J1"/>
<dbReference type="EMBL" id="JAAOIV010000007">
    <property type="protein sequence ID" value="NHN56186.1"/>
    <property type="molecule type" value="Genomic_DNA"/>
</dbReference>
<dbReference type="Proteomes" id="UP000744769">
    <property type="component" value="Unassembled WGS sequence"/>
</dbReference>
<protein>
    <submittedName>
        <fullName evidence="2">Uncharacterized protein</fullName>
    </submittedName>
</protein>
<keyword evidence="3" id="KW-1185">Reference proteome</keyword>
<evidence type="ECO:0000313" key="3">
    <source>
        <dbReference type="Proteomes" id="UP000744769"/>
    </source>
</evidence>
<sequence length="67" mass="7536">MTRLESTRQRQTAIPKTPHEHGWSVESRHATSLGVVLYVRCACGVRRVDLRRTGDVVPDALTPTLPR</sequence>
<gene>
    <name evidence="2" type="ORF">G9U51_10395</name>
</gene>
<accession>A0A967B7J1</accession>
<organism evidence="2 3">
    <name type="scientific">Metallococcus carri</name>
    <dbReference type="NCBI Taxonomy" id="1656884"/>
    <lineage>
        <taxon>Bacteria</taxon>
        <taxon>Bacillati</taxon>
        <taxon>Actinomycetota</taxon>
        <taxon>Actinomycetes</taxon>
        <taxon>Micrococcales</taxon>
        <taxon>Dermacoccaceae</taxon>
        <taxon>Metallococcus</taxon>
    </lineage>
</organism>
<comment type="caution">
    <text evidence="2">The sequence shown here is derived from an EMBL/GenBank/DDBJ whole genome shotgun (WGS) entry which is preliminary data.</text>
</comment>